<accession>A0ABY0FE43</accession>
<dbReference type="InterPro" id="IPR010982">
    <property type="entry name" value="Lambda_DNA-bd_dom_sf"/>
</dbReference>
<dbReference type="CDD" id="cd00093">
    <property type="entry name" value="HTH_XRE"/>
    <property type="match status" value="1"/>
</dbReference>
<protein>
    <submittedName>
        <fullName evidence="1">Helix-turn-helix domain-containing protein</fullName>
    </submittedName>
</protein>
<reference evidence="1 2" key="1">
    <citation type="submission" date="2018-10" db="EMBL/GenBank/DDBJ databases">
        <title>Draft genome of Fastidiocella sp. strain 375T, a bacterium isolated from a karstic cave dripping water.</title>
        <authorList>
            <person name="Coelho C."/>
            <person name="Verissimo A."/>
            <person name="Tiago I."/>
        </authorList>
    </citation>
    <scope>NUCLEOTIDE SEQUENCE [LARGE SCALE GENOMIC DNA]</scope>
    <source>
        <strain evidence="1 2">CAVE-375</strain>
    </source>
</reference>
<evidence type="ECO:0000313" key="2">
    <source>
        <dbReference type="Proteomes" id="UP000290682"/>
    </source>
</evidence>
<sequence length="89" mass="9953">MDTKDIIAGLCVRYGGQVAFAKLVGVRQPTVSDWLRGVSGVSPESAISIENLTKGATRCEDICPNFPWREAEAMFRRRFRRRKPSPAKV</sequence>
<comment type="caution">
    <text evidence="1">The sequence shown here is derived from an EMBL/GenBank/DDBJ whole genome shotgun (WGS) entry which is preliminary data.</text>
</comment>
<proteinExistence type="predicted"/>
<keyword evidence="2" id="KW-1185">Reference proteome</keyword>
<dbReference type="RefSeq" id="WP_129213474.1">
    <property type="nucleotide sequence ID" value="NZ_REGR01000014.1"/>
</dbReference>
<name>A0ABY0FE43_9NEIS</name>
<dbReference type="InterPro" id="IPR001387">
    <property type="entry name" value="Cro/C1-type_HTH"/>
</dbReference>
<dbReference type="InterPro" id="IPR031856">
    <property type="entry name" value="YdaS_toxin-like"/>
</dbReference>
<dbReference type="Pfam" id="PF15943">
    <property type="entry name" value="YdaS_toxin"/>
    <property type="match status" value="1"/>
</dbReference>
<organism evidence="1 2">
    <name type="scientific">Crenobacter cavernae</name>
    <dbReference type="NCBI Taxonomy" id="2290923"/>
    <lineage>
        <taxon>Bacteria</taxon>
        <taxon>Pseudomonadati</taxon>
        <taxon>Pseudomonadota</taxon>
        <taxon>Betaproteobacteria</taxon>
        <taxon>Neisseriales</taxon>
        <taxon>Neisseriaceae</taxon>
        <taxon>Crenobacter</taxon>
    </lineage>
</organism>
<dbReference type="Gene3D" id="1.10.260.40">
    <property type="entry name" value="lambda repressor-like DNA-binding domains"/>
    <property type="match status" value="1"/>
</dbReference>
<dbReference type="Proteomes" id="UP000290682">
    <property type="component" value="Unassembled WGS sequence"/>
</dbReference>
<gene>
    <name evidence="1" type="ORF">EBB06_12375</name>
</gene>
<dbReference type="SUPFAM" id="SSF47413">
    <property type="entry name" value="lambda repressor-like DNA-binding domains"/>
    <property type="match status" value="1"/>
</dbReference>
<evidence type="ECO:0000313" key="1">
    <source>
        <dbReference type="EMBL" id="RXZ42832.1"/>
    </source>
</evidence>
<dbReference type="EMBL" id="REGR01000014">
    <property type="protein sequence ID" value="RXZ42832.1"/>
    <property type="molecule type" value="Genomic_DNA"/>
</dbReference>